<dbReference type="PANTHER" id="PTHR10174">
    <property type="entry name" value="ALPHA-TOCOPHEROL TRANSFER PROTEIN-RELATED"/>
    <property type="match status" value="1"/>
</dbReference>
<dbReference type="AlphaFoldDB" id="D1FQF4"/>
<dbReference type="GO" id="GO:0016020">
    <property type="term" value="C:membrane"/>
    <property type="evidence" value="ECO:0007669"/>
    <property type="project" value="TreeGrafter"/>
</dbReference>
<dbReference type="SUPFAM" id="SSF52087">
    <property type="entry name" value="CRAL/TRIO domain"/>
    <property type="match status" value="1"/>
</dbReference>
<reference evidence="2" key="1">
    <citation type="submission" date="2009-10" db="EMBL/GenBank/DDBJ databases">
        <title>An Insight into the Sialotranscriptome of Simulium nigrimanum, a Black Fly Associated with Fogo Selvagem in South America.</title>
        <authorList>
            <person name="Ribeiro J.M.C."/>
            <person name="Valenzuela J.G."/>
            <person name="Pham V.M."/>
            <person name="Kleeman L."/>
            <person name="Barbian K.D."/>
            <person name="Favreau A.J."/>
            <person name="Eaton D.P."/>
            <person name="Aoki V."/>
            <person name="Hans-Filho G."/>
            <person name="Rivitti E.A."/>
            <person name="Diaz L.A."/>
        </authorList>
    </citation>
    <scope>NUCLEOTIDE SEQUENCE</scope>
    <source>
        <tissue evidence="2">Salivary glands</tissue>
    </source>
</reference>
<dbReference type="PANTHER" id="PTHR10174:SF208">
    <property type="entry name" value="CRAL-TRIO DOMAIN-CONTAINING PROTEIN DDB_G0278031"/>
    <property type="match status" value="1"/>
</dbReference>
<sequence length="124" mass="14216">NSAPMRQKQFIFFNVPPVAQKLIEFVMNVLNEKLRKRIAFYKNSEELTRESDIDANILPEEYGGKVPIKDMVDAFKARAKAVRSETLGLDDMHIEIVKNSAQWLEINDSDMNGVIGSFRKLEVD</sequence>
<evidence type="ECO:0000259" key="1">
    <source>
        <dbReference type="PROSITE" id="PS50191"/>
    </source>
</evidence>
<organism evidence="2">
    <name type="scientific">Simulium nigrimanum</name>
    <name type="common">Black fly</name>
    <dbReference type="NCBI Taxonomy" id="683695"/>
    <lineage>
        <taxon>Eukaryota</taxon>
        <taxon>Metazoa</taxon>
        <taxon>Ecdysozoa</taxon>
        <taxon>Arthropoda</taxon>
        <taxon>Hexapoda</taxon>
        <taxon>Insecta</taxon>
        <taxon>Pterygota</taxon>
        <taxon>Neoptera</taxon>
        <taxon>Endopterygota</taxon>
        <taxon>Diptera</taxon>
        <taxon>Nematocera</taxon>
        <taxon>Chironomoidea</taxon>
        <taxon>Simuliidae</taxon>
        <taxon>Simulium</taxon>
    </lineage>
</organism>
<feature type="domain" description="CRAL-TRIO" evidence="1">
    <location>
        <begin position="1"/>
        <end position="70"/>
    </location>
</feature>
<dbReference type="Gene3D" id="3.40.525.10">
    <property type="entry name" value="CRAL-TRIO lipid binding domain"/>
    <property type="match status" value="1"/>
</dbReference>
<name>D1FQF4_SIMNI</name>
<dbReference type="InterPro" id="IPR036865">
    <property type="entry name" value="CRAL-TRIO_dom_sf"/>
</dbReference>
<protein>
    <submittedName>
        <fullName evidence="2">Retinal binding protein</fullName>
    </submittedName>
</protein>
<dbReference type="GO" id="GO:1902936">
    <property type="term" value="F:phosphatidylinositol bisphosphate binding"/>
    <property type="evidence" value="ECO:0007669"/>
    <property type="project" value="TreeGrafter"/>
</dbReference>
<dbReference type="InterPro" id="IPR001251">
    <property type="entry name" value="CRAL-TRIO_dom"/>
</dbReference>
<proteinExistence type="evidence at transcript level"/>
<accession>D1FQF4</accession>
<dbReference type="PROSITE" id="PS50191">
    <property type="entry name" value="CRAL_TRIO"/>
    <property type="match status" value="1"/>
</dbReference>
<feature type="non-terminal residue" evidence="2">
    <location>
        <position position="1"/>
    </location>
</feature>
<evidence type="ECO:0000313" key="2">
    <source>
        <dbReference type="EMBL" id="ACZ28409.1"/>
    </source>
</evidence>
<dbReference type="EMBL" id="EZ420054">
    <property type="protein sequence ID" value="ACZ28409.1"/>
    <property type="molecule type" value="mRNA"/>
</dbReference>
<dbReference type="Pfam" id="PF00650">
    <property type="entry name" value="CRAL_TRIO"/>
    <property type="match status" value="1"/>
</dbReference>